<proteinExistence type="predicted"/>
<dbReference type="AlphaFoldDB" id="A0A8X6U483"/>
<reference evidence="1" key="1">
    <citation type="submission" date="2020-08" db="EMBL/GenBank/DDBJ databases">
        <title>Multicomponent nature underlies the extraordinary mechanical properties of spider dragline silk.</title>
        <authorList>
            <person name="Kono N."/>
            <person name="Nakamura H."/>
            <person name="Mori M."/>
            <person name="Yoshida Y."/>
            <person name="Ohtoshi R."/>
            <person name="Malay A.D."/>
            <person name="Moran D.A.P."/>
            <person name="Tomita M."/>
            <person name="Numata K."/>
            <person name="Arakawa K."/>
        </authorList>
    </citation>
    <scope>NUCLEOTIDE SEQUENCE</scope>
</reference>
<name>A0A8X6U483_NEPPI</name>
<evidence type="ECO:0000313" key="2">
    <source>
        <dbReference type="Proteomes" id="UP000887013"/>
    </source>
</evidence>
<gene>
    <name evidence="1" type="ORF">NPIL_656071</name>
</gene>
<evidence type="ECO:0000313" key="1">
    <source>
        <dbReference type="EMBL" id="GFT79728.1"/>
    </source>
</evidence>
<organism evidence="1 2">
    <name type="scientific">Nephila pilipes</name>
    <name type="common">Giant wood spider</name>
    <name type="synonym">Nephila maculata</name>
    <dbReference type="NCBI Taxonomy" id="299642"/>
    <lineage>
        <taxon>Eukaryota</taxon>
        <taxon>Metazoa</taxon>
        <taxon>Ecdysozoa</taxon>
        <taxon>Arthropoda</taxon>
        <taxon>Chelicerata</taxon>
        <taxon>Arachnida</taxon>
        <taxon>Araneae</taxon>
        <taxon>Araneomorphae</taxon>
        <taxon>Entelegynae</taxon>
        <taxon>Araneoidea</taxon>
        <taxon>Nephilidae</taxon>
        <taxon>Nephila</taxon>
    </lineage>
</organism>
<protein>
    <submittedName>
        <fullName evidence="1">Uncharacterized protein</fullName>
    </submittedName>
</protein>
<comment type="caution">
    <text evidence="1">The sequence shown here is derived from an EMBL/GenBank/DDBJ whole genome shotgun (WGS) entry which is preliminary data.</text>
</comment>
<dbReference type="Proteomes" id="UP000887013">
    <property type="component" value="Unassembled WGS sequence"/>
</dbReference>
<dbReference type="EMBL" id="BMAW01022834">
    <property type="protein sequence ID" value="GFT79728.1"/>
    <property type="molecule type" value="Genomic_DNA"/>
</dbReference>
<accession>A0A8X6U483</accession>
<sequence>MAQIINFDLKVPSEFNKQIHDTIHFIPYLGNKGPAKTISLTCGRILESKDETCTGYLKIPCLGLARTNNISSEIQIPKSIFRNAIPKNWDFVWTNEISGTCSQKGAGRNAIRVQHHPSLPRPFYVGVIGDNTKKEGSHHI</sequence>
<keyword evidence="2" id="KW-1185">Reference proteome</keyword>